<proteinExistence type="inferred from homology"/>
<feature type="binding site" evidence="15 16">
    <location>
        <position position="113"/>
    </location>
    <ligand>
        <name>S-adenosyl-L-methionine</name>
        <dbReference type="ChEBI" id="CHEBI:59789"/>
    </ligand>
</feature>
<dbReference type="SUPFAM" id="SSF75217">
    <property type="entry name" value="alpha/beta knot"/>
    <property type="match status" value="1"/>
</dbReference>
<dbReference type="Gene3D" id="1.10.1270.20">
    <property type="entry name" value="tRNA(m1g37)methyltransferase, domain 2"/>
    <property type="match status" value="1"/>
</dbReference>
<evidence type="ECO:0000256" key="13">
    <source>
        <dbReference type="ARBA" id="ARBA00033392"/>
    </source>
</evidence>
<dbReference type="KEGG" id="fpz:LA55_1831"/>
<evidence type="ECO:0000256" key="5">
    <source>
        <dbReference type="ARBA" id="ARBA00012807"/>
    </source>
</evidence>
<evidence type="ECO:0000256" key="7">
    <source>
        <dbReference type="ARBA" id="ARBA00022490"/>
    </source>
</evidence>
<dbReference type="HAMAP" id="MF_00605">
    <property type="entry name" value="TrmD"/>
    <property type="match status" value="1"/>
</dbReference>
<dbReference type="InterPro" id="IPR023148">
    <property type="entry name" value="tRNA_m1G_MeTrfase_C_sf"/>
</dbReference>
<accession>A0A0B6CSP5</accession>
<dbReference type="GO" id="GO:0052906">
    <property type="term" value="F:tRNA (guanine(37)-N1)-methyltransferase activity"/>
    <property type="evidence" value="ECO:0007669"/>
    <property type="project" value="UniProtKB-UniRule"/>
</dbReference>
<evidence type="ECO:0000313" key="19">
    <source>
        <dbReference type="EMBL" id="AJI53489.1"/>
    </source>
</evidence>
<evidence type="ECO:0000256" key="14">
    <source>
        <dbReference type="ARBA" id="ARBA00047783"/>
    </source>
</evidence>
<feature type="binding site" evidence="15 16">
    <location>
        <begin position="133"/>
        <end position="138"/>
    </location>
    <ligand>
        <name>S-adenosyl-L-methionine</name>
        <dbReference type="ChEBI" id="CHEBI:59789"/>
    </ligand>
</feature>
<keyword evidence="10 15" id="KW-0949">S-adenosyl-L-methionine</keyword>
<evidence type="ECO:0000256" key="10">
    <source>
        <dbReference type="ARBA" id="ARBA00022691"/>
    </source>
</evidence>
<gene>
    <name evidence="15 19" type="primary">trmD</name>
    <name evidence="19" type="ORF">LA55_1831</name>
</gene>
<comment type="similarity">
    <text evidence="3 15 17">Belongs to the RNA methyltransferase TrmD family.</text>
</comment>
<dbReference type="NCBIfam" id="NF000648">
    <property type="entry name" value="PRK00026.1"/>
    <property type="match status" value="1"/>
</dbReference>
<comment type="subunit">
    <text evidence="4 15 17">Homodimer.</text>
</comment>
<evidence type="ECO:0000256" key="2">
    <source>
        <dbReference type="ARBA" id="ARBA00004496"/>
    </source>
</evidence>
<evidence type="ECO:0000256" key="15">
    <source>
        <dbReference type="HAMAP-Rule" id="MF_00605"/>
    </source>
</evidence>
<dbReference type="Proteomes" id="UP000031830">
    <property type="component" value="Chromosome"/>
</dbReference>
<evidence type="ECO:0000256" key="8">
    <source>
        <dbReference type="ARBA" id="ARBA00022603"/>
    </source>
</evidence>
<dbReference type="InterPro" id="IPR002649">
    <property type="entry name" value="tRNA_m1G_MeTrfase_TrmD"/>
</dbReference>
<sequence length="255" mass="28635">MKFGIISIFPEMFRSINDFGITARAIKDSKVSIKCFNPRDYTTDKHATVDDTSFGGGAGMVMKYEPLSEAIKEAKSTLGYNAKVVYLSPQGGVFNHEKALELLQNDSLILLCGRYEGVDERLVQDHVDEEISVGDFVLSGGELPAMLVMDSLIRLLPDVLGNKDSMIEDSFYDGLLDYPHYTKPAVLPDGNSVPGVLLSGNHKEIAKWRRKQKLIRTYERRKDLIECLCLSEEDKQIINDYKIDMVSTKGENNEK</sequence>
<keyword evidence="9 15" id="KW-0808">Transferase</keyword>
<evidence type="ECO:0000256" key="11">
    <source>
        <dbReference type="ARBA" id="ARBA00022694"/>
    </source>
</evidence>
<dbReference type="CDD" id="cd18080">
    <property type="entry name" value="TrmD-like"/>
    <property type="match status" value="1"/>
</dbReference>
<evidence type="ECO:0000256" key="6">
    <source>
        <dbReference type="ARBA" id="ARBA00014679"/>
    </source>
</evidence>
<evidence type="ECO:0000256" key="9">
    <source>
        <dbReference type="ARBA" id="ARBA00022679"/>
    </source>
</evidence>
<reference evidence="19 20" key="1">
    <citation type="journal article" date="2015" name="Genome Announc.">
        <title>Genome sequencing of 18 francisella strains to aid in assay development and testing.</title>
        <authorList>
            <person name="Johnson S.L."/>
            <person name="Daligault H.E."/>
            <person name="Davenport K.W."/>
            <person name="Coyne S.R."/>
            <person name="Frey K.G."/>
            <person name="Koroleva G.I."/>
            <person name="Broomall S.M."/>
            <person name="Bishop-Lilly K.A."/>
            <person name="Bruce D.C."/>
            <person name="Chertkov O."/>
            <person name="Freitas T."/>
            <person name="Jaissle J."/>
            <person name="Ladner J.T."/>
            <person name="Rosenzweig C.N."/>
            <person name="Gibbons H.S."/>
            <person name="Palacios G.F."/>
            <person name="Redden C.L."/>
            <person name="Xu Y."/>
            <person name="Minogue T.D."/>
            <person name="Chain P.S."/>
        </authorList>
    </citation>
    <scope>NUCLEOTIDE SEQUENCE [LARGE SCALE GENOMIC DNA]</scope>
    <source>
        <strain evidence="19 20">GA01-2794</strain>
    </source>
</reference>
<protein>
    <recommendedName>
        <fullName evidence="6 15">tRNA (guanine-N(1)-)-methyltransferase</fullName>
        <ecNumber evidence="5 15">2.1.1.228</ecNumber>
    </recommendedName>
    <alternativeName>
        <fullName evidence="12 15">M1G-methyltransferase</fullName>
    </alternativeName>
    <alternativeName>
        <fullName evidence="13 15">tRNA [GM37] methyltransferase</fullName>
    </alternativeName>
</protein>
<dbReference type="GO" id="GO:0002939">
    <property type="term" value="P:tRNA N1-guanine methylation"/>
    <property type="evidence" value="ECO:0007669"/>
    <property type="project" value="TreeGrafter"/>
</dbReference>
<dbReference type="PANTHER" id="PTHR46417">
    <property type="entry name" value="TRNA (GUANINE-N(1)-)-METHYLTRANSFERASE"/>
    <property type="match status" value="1"/>
</dbReference>
<evidence type="ECO:0000256" key="17">
    <source>
        <dbReference type="RuleBase" id="RU003464"/>
    </source>
</evidence>
<dbReference type="EMBL" id="CP009440">
    <property type="protein sequence ID" value="AJI53489.1"/>
    <property type="molecule type" value="Genomic_DNA"/>
</dbReference>
<dbReference type="Pfam" id="PF01746">
    <property type="entry name" value="tRNA_m1G_MT"/>
    <property type="match status" value="1"/>
</dbReference>
<evidence type="ECO:0000256" key="1">
    <source>
        <dbReference type="ARBA" id="ARBA00002634"/>
    </source>
</evidence>
<dbReference type="PANTHER" id="PTHR46417:SF1">
    <property type="entry name" value="TRNA (GUANINE-N(1)-)-METHYLTRANSFERASE"/>
    <property type="match status" value="1"/>
</dbReference>
<dbReference type="OrthoDB" id="9807416at2"/>
<feature type="domain" description="tRNA methyltransferase TRMD/TRM10-type" evidence="18">
    <location>
        <begin position="1"/>
        <end position="226"/>
    </location>
</feature>
<keyword evidence="11 15" id="KW-0819">tRNA processing</keyword>
<dbReference type="InterPro" id="IPR029026">
    <property type="entry name" value="tRNA_m1G_MTases_N"/>
</dbReference>
<name>A0A0B6CSP5_9GAMM</name>
<keyword evidence="8 15" id="KW-0489">Methyltransferase</keyword>
<organism evidence="19 20">
    <name type="scientific">Francisella philomiragia</name>
    <dbReference type="NCBI Taxonomy" id="28110"/>
    <lineage>
        <taxon>Bacteria</taxon>
        <taxon>Pseudomonadati</taxon>
        <taxon>Pseudomonadota</taxon>
        <taxon>Gammaproteobacteria</taxon>
        <taxon>Thiotrichales</taxon>
        <taxon>Francisellaceae</taxon>
        <taxon>Francisella</taxon>
    </lineage>
</organism>
<comment type="catalytic activity">
    <reaction evidence="14 15 17">
        <text>guanosine(37) in tRNA + S-adenosyl-L-methionine = N(1)-methylguanosine(37) in tRNA + S-adenosyl-L-homocysteine + H(+)</text>
        <dbReference type="Rhea" id="RHEA:36899"/>
        <dbReference type="Rhea" id="RHEA-COMP:10145"/>
        <dbReference type="Rhea" id="RHEA-COMP:10147"/>
        <dbReference type="ChEBI" id="CHEBI:15378"/>
        <dbReference type="ChEBI" id="CHEBI:57856"/>
        <dbReference type="ChEBI" id="CHEBI:59789"/>
        <dbReference type="ChEBI" id="CHEBI:73542"/>
        <dbReference type="ChEBI" id="CHEBI:74269"/>
        <dbReference type="EC" id="2.1.1.228"/>
    </reaction>
</comment>
<dbReference type="FunFam" id="3.40.1280.10:FF:000001">
    <property type="entry name" value="tRNA (guanine-N(1)-)-methyltransferase"/>
    <property type="match status" value="1"/>
</dbReference>
<dbReference type="RefSeq" id="WP_044526870.1">
    <property type="nucleotide sequence ID" value="NZ_CP009440.1"/>
</dbReference>
<dbReference type="AlphaFoldDB" id="A0A0B6CSP5"/>
<evidence type="ECO:0000256" key="4">
    <source>
        <dbReference type="ARBA" id="ARBA00011738"/>
    </source>
</evidence>
<evidence type="ECO:0000259" key="18">
    <source>
        <dbReference type="Pfam" id="PF01746"/>
    </source>
</evidence>
<dbReference type="STRING" id="28110.KU46_264"/>
<comment type="function">
    <text evidence="1 15 17">Specifically methylates guanosine-37 in various tRNAs.</text>
</comment>
<dbReference type="InterPro" id="IPR029028">
    <property type="entry name" value="Alpha/beta_knot_MTases"/>
</dbReference>
<dbReference type="FunFam" id="1.10.1270.20:FF:000001">
    <property type="entry name" value="tRNA (guanine-N(1)-)-methyltransferase"/>
    <property type="match status" value="1"/>
</dbReference>
<keyword evidence="7 15" id="KW-0963">Cytoplasm</keyword>
<dbReference type="PIRSF" id="PIRSF000386">
    <property type="entry name" value="tRNA_mtase"/>
    <property type="match status" value="1"/>
</dbReference>
<dbReference type="EC" id="2.1.1.228" evidence="5 15"/>
<dbReference type="Gene3D" id="3.40.1280.10">
    <property type="match status" value="1"/>
</dbReference>
<evidence type="ECO:0000256" key="16">
    <source>
        <dbReference type="PIRSR" id="PIRSR000386-1"/>
    </source>
</evidence>
<dbReference type="InterPro" id="IPR016009">
    <property type="entry name" value="tRNA_MeTrfase_TRMD/TRM10"/>
</dbReference>
<evidence type="ECO:0000313" key="20">
    <source>
        <dbReference type="Proteomes" id="UP000031830"/>
    </source>
</evidence>
<dbReference type="GO" id="GO:0005829">
    <property type="term" value="C:cytosol"/>
    <property type="evidence" value="ECO:0007669"/>
    <property type="project" value="TreeGrafter"/>
</dbReference>
<evidence type="ECO:0000256" key="12">
    <source>
        <dbReference type="ARBA" id="ARBA00029736"/>
    </source>
</evidence>
<comment type="subcellular location">
    <subcellularLocation>
        <location evidence="2 15 17">Cytoplasm</location>
    </subcellularLocation>
</comment>
<dbReference type="NCBIfam" id="TIGR00088">
    <property type="entry name" value="trmD"/>
    <property type="match status" value="1"/>
</dbReference>
<evidence type="ECO:0000256" key="3">
    <source>
        <dbReference type="ARBA" id="ARBA00007630"/>
    </source>
</evidence>